<evidence type="ECO:0000259" key="6">
    <source>
        <dbReference type="PROSITE" id="PS51294"/>
    </source>
</evidence>
<accession>F0VZ89</accession>
<organism evidence="7">
    <name type="scientific">Albugo laibachii Nc14</name>
    <dbReference type="NCBI Taxonomy" id="890382"/>
    <lineage>
        <taxon>Eukaryota</taxon>
        <taxon>Sar</taxon>
        <taxon>Stramenopiles</taxon>
        <taxon>Oomycota</taxon>
        <taxon>Peronosporomycetes</taxon>
        <taxon>Albuginales</taxon>
        <taxon>Albuginaceae</taxon>
        <taxon>Albugo</taxon>
    </lineage>
</organism>
<gene>
    <name evidence="7" type="primary">AlNc14C2G230</name>
    <name evidence="7" type="ORF">ALNC14_002620</name>
</gene>
<dbReference type="PROSITE" id="PS50090">
    <property type="entry name" value="MYB_LIKE"/>
    <property type="match status" value="1"/>
</dbReference>
<dbReference type="GO" id="GO:0003677">
    <property type="term" value="F:DNA binding"/>
    <property type="evidence" value="ECO:0007669"/>
    <property type="project" value="InterPro"/>
</dbReference>
<evidence type="ECO:0000256" key="2">
    <source>
        <dbReference type="ARBA" id="ARBA00023163"/>
    </source>
</evidence>
<dbReference type="SUPFAM" id="SSF46689">
    <property type="entry name" value="Homeodomain-like"/>
    <property type="match status" value="1"/>
</dbReference>
<dbReference type="SMART" id="SM00717">
    <property type="entry name" value="SANT"/>
    <property type="match status" value="1"/>
</dbReference>
<evidence type="ECO:0000256" key="1">
    <source>
        <dbReference type="ARBA" id="ARBA00023015"/>
    </source>
</evidence>
<feature type="region of interest" description="Disordered" evidence="4">
    <location>
        <begin position="184"/>
        <end position="216"/>
    </location>
</feature>
<keyword evidence="2" id="KW-0804">Transcription</keyword>
<reference evidence="7" key="2">
    <citation type="submission" date="2011-02" db="EMBL/GenBank/DDBJ databases">
        <authorList>
            <person name="MacLean D."/>
        </authorList>
    </citation>
    <scope>NUCLEOTIDE SEQUENCE</scope>
</reference>
<dbReference type="PANTHER" id="PTHR12802">
    <property type="entry name" value="SWI/SNF COMPLEX-RELATED"/>
    <property type="match status" value="1"/>
</dbReference>
<proteinExistence type="predicted"/>
<reference evidence="7" key="1">
    <citation type="journal article" date="2011" name="PLoS Biol.">
        <title>Gene gain and loss during evolution of obligate parasitism in the white rust pathogen of Arabidopsis thaliana.</title>
        <authorList>
            <person name="Kemen E."/>
            <person name="Gardiner A."/>
            <person name="Schultz-Larsen T."/>
            <person name="Kemen A.C."/>
            <person name="Balmuth A.L."/>
            <person name="Robert-Seilaniantz A."/>
            <person name="Bailey K."/>
            <person name="Holub E."/>
            <person name="Studholme D.J."/>
            <person name="Maclean D."/>
            <person name="Jones J.D."/>
        </authorList>
    </citation>
    <scope>NUCLEOTIDE SEQUENCE</scope>
</reference>
<evidence type="ECO:0000256" key="3">
    <source>
        <dbReference type="ARBA" id="ARBA00023242"/>
    </source>
</evidence>
<dbReference type="InterPro" id="IPR009057">
    <property type="entry name" value="Homeodomain-like_sf"/>
</dbReference>
<dbReference type="NCBIfam" id="TIGR01557">
    <property type="entry name" value="myb_SHAQKYF"/>
    <property type="match status" value="1"/>
</dbReference>
<feature type="compositionally biased region" description="Polar residues" evidence="4">
    <location>
        <begin position="56"/>
        <end position="74"/>
    </location>
</feature>
<dbReference type="PROSITE" id="PS51294">
    <property type="entry name" value="HTH_MYB"/>
    <property type="match status" value="1"/>
</dbReference>
<keyword evidence="1" id="KW-0805">Transcription regulation</keyword>
<dbReference type="AlphaFoldDB" id="F0VZ89"/>
<feature type="region of interest" description="Disordered" evidence="4">
    <location>
        <begin position="56"/>
        <end position="121"/>
    </location>
</feature>
<dbReference type="InterPro" id="IPR006447">
    <property type="entry name" value="Myb_dom_plants"/>
</dbReference>
<dbReference type="InterPro" id="IPR017930">
    <property type="entry name" value="Myb_dom"/>
</dbReference>
<dbReference type="EMBL" id="FR824047">
    <property type="protein sequence ID" value="CCA14119.1"/>
    <property type="molecule type" value="Genomic_DNA"/>
</dbReference>
<evidence type="ECO:0000259" key="5">
    <source>
        <dbReference type="PROSITE" id="PS50090"/>
    </source>
</evidence>
<feature type="domain" description="HTH myb-type" evidence="6">
    <location>
        <begin position="119"/>
        <end position="170"/>
    </location>
</feature>
<dbReference type="CDD" id="cd00167">
    <property type="entry name" value="SANT"/>
    <property type="match status" value="1"/>
</dbReference>
<evidence type="ECO:0000313" key="7">
    <source>
        <dbReference type="EMBL" id="CCA14119.1"/>
    </source>
</evidence>
<evidence type="ECO:0000256" key="4">
    <source>
        <dbReference type="SAM" id="MobiDB-lite"/>
    </source>
</evidence>
<dbReference type="Gene3D" id="1.10.10.60">
    <property type="entry name" value="Homeodomain-like"/>
    <property type="match status" value="1"/>
</dbReference>
<feature type="compositionally biased region" description="Low complexity" evidence="4">
    <location>
        <begin position="186"/>
        <end position="195"/>
    </location>
</feature>
<dbReference type="InterPro" id="IPR001005">
    <property type="entry name" value="SANT/Myb"/>
</dbReference>
<keyword evidence="3" id="KW-0539">Nucleus</keyword>
<name>F0VZ89_9STRA</name>
<dbReference type="Pfam" id="PF00249">
    <property type="entry name" value="Myb_DNA-binding"/>
    <property type="match status" value="1"/>
</dbReference>
<dbReference type="PANTHER" id="PTHR12802:SF155">
    <property type="entry name" value="DEUBIQUITINASE MYSM1"/>
    <property type="match status" value="1"/>
</dbReference>
<dbReference type="HOGENOM" id="CLU_1139726_0_0_1"/>
<sequence length="244" mass="27553">MRASMNPQQNSERWHSHSSKFALANILNRSVSSPAPCSTLYPCDRISKQSIMRLSNNTVSMSRSPERSTAQGLATPSKHRLPTRKLYSEIDSSSSSASSSFPSIDDDQHGHNEDGCTGIRGGRWDVDEHERFLKGFRLYGHKWKRVQQIVQTRSVTQVRTHAQKYLLRLSKTRNDRTRSGASLVINDSSYDGNGSDDMHTNSFGDSMEPIDSRDDSPVLKKSVTRWNDIAEAANTLCYLMRQEQ</sequence>
<feature type="domain" description="Myb-like" evidence="5">
    <location>
        <begin position="116"/>
        <end position="166"/>
    </location>
</feature>
<feature type="compositionally biased region" description="Low complexity" evidence="4">
    <location>
        <begin position="89"/>
        <end position="103"/>
    </location>
</feature>
<protein>
    <submittedName>
        <fullName evidence="7">Uncharacterized protein AlNc14C2G230</fullName>
    </submittedName>
</protein>